<sequence>MATHRYIGDKKDQLRHGKGEYSYTNKFFHYSGDWENGVKHGHGTLSMADGSYYKGSFVLGEIEGHGYRVFANGSTYTGEFRRGEFNGEGLYRSSDGMSYEGEWEDNKRNGHGVLIERDGSVYEGEFHNHKKHGEGTLTYSNGDRYEGGWVYDTRHGHGRMSYTDGSVYEGQWRGNRYHGDGSLVHASGILYEGLWIDGYPEIETTRLILEGKNPTHLHHEQGKTFDVSLKCIDDSGQHITIDSGRTFSITALADFSSMKKAKSSSVSVAQLLKNTSHIATPVGKCIPYDLLQVPQYLSASEEDIPDQVSVMEEDPSEHVNIVPPTPSEDKPGQEVGGALGGLQTSSMTPQLLQTGASGSFSGPGTKSLFVINKKISGTDSSMTPEEQFLFSLATPSTSKSVEGKILFKELFIPPPPPASIPSEEQGKQKSVPKVPSNTGGGGAGGGATGQGKGIAALDSSGKRRSSTSPDKRKTGGGVAGGGGAKKSGGATSGPKLHVTKMTEKEKLQYTKRDTFCPAGVYVLVVNEVTDPPFLGRHLSPFYITIQISAQRIMKDTSLERMIKGSKSNQVITPSHSQHH</sequence>
<dbReference type="SMART" id="SM00698">
    <property type="entry name" value="MORN"/>
    <property type="match status" value="8"/>
</dbReference>
<dbReference type="STRING" id="400682.A0A1X7VQC8"/>
<dbReference type="Proteomes" id="UP000007879">
    <property type="component" value="Unassembled WGS sequence"/>
</dbReference>
<dbReference type="GO" id="GO:0005930">
    <property type="term" value="C:axoneme"/>
    <property type="evidence" value="ECO:0007669"/>
    <property type="project" value="UniProtKB-SubCell"/>
</dbReference>
<reference evidence="10" key="2">
    <citation type="submission" date="2017-05" db="UniProtKB">
        <authorList>
            <consortium name="EnsemblMetazoa"/>
        </authorList>
    </citation>
    <scope>IDENTIFICATION</scope>
</reference>
<dbReference type="PANTHER" id="PTHR46613">
    <property type="entry name" value="RADIAL SPOKE HEAD 10 HOMOLOG B-RELATED"/>
    <property type="match status" value="1"/>
</dbReference>
<dbReference type="FunFam" id="2.20.110.10:FF:000002">
    <property type="entry name" value="Phosphatidylinositol 4-phosphate 5-kinase 8"/>
    <property type="match status" value="1"/>
</dbReference>
<evidence type="ECO:0000256" key="1">
    <source>
        <dbReference type="ARBA" id="ARBA00004230"/>
    </source>
</evidence>
<evidence type="ECO:0000256" key="2">
    <source>
        <dbReference type="ARBA" id="ARBA00004430"/>
    </source>
</evidence>
<feature type="compositionally biased region" description="Gly residues" evidence="9">
    <location>
        <begin position="475"/>
        <end position="486"/>
    </location>
</feature>
<dbReference type="InParanoid" id="A0A1X7VQC8"/>
<dbReference type="SUPFAM" id="SSF82185">
    <property type="entry name" value="Histone H3 K4-specific methyltransferase SET7/9 N-terminal domain"/>
    <property type="match status" value="2"/>
</dbReference>
<keyword evidence="6" id="KW-0969">Cilium</keyword>
<dbReference type="GO" id="GO:0031514">
    <property type="term" value="C:motile cilium"/>
    <property type="evidence" value="ECO:0007669"/>
    <property type="project" value="UniProtKB-SubCell"/>
</dbReference>
<evidence type="ECO:0000256" key="4">
    <source>
        <dbReference type="ARBA" id="ARBA00022737"/>
    </source>
</evidence>
<dbReference type="Gene3D" id="2.20.110.10">
    <property type="entry name" value="Histone H3 K4-specific methyltransferase SET7/9 N-terminal domain"/>
    <property type="match status" value="3"/>
</dbReference>
<keyword evidence="8" id="KW-0966">Cell projection</keyword>
<evidence type="ECO:0008006" key="12">
    <source>
        <dbReference type="Google" id="ProtNLM"/>
    </source>
</evidence>
<dbReference type="Pfam" id="PF02493">
    <property type="entry name" value="MORN"/>
    <property type="match status" value="8"/>
</dbReference>
<keyword evidence="3" id="KW-0963">Cytoplasm</keyword>
<evidence type="ECO:0000313" key="10">
    <source>
        <dbReference type="EnsemblMetazoa" id="Aqu2.1.42089_001"/>
    </source>
</evidence>
<evidence type="ECO:0000256" key="6">
    <source>
        <dbReference type="ARBA" id="ARBA00023069"/>
    </source>
</evidence>
<keyword evidence="4" id="KW-0677">Repeat</keyword>
<proteinExistence type="predicted"/>
<dbReference type="KEGG" id="aqu:100636985"/>
<protein>
    <recommendedName>
        <fullName evidence="12">MORN repeat-containing protein 5</fullName>
    </recommendedName>
</protein>
<dbReference type="AlphaFoldDB" id="A0A1X7VQC8"/>
<dbReference type="OrthoDB" id="423343at2759"/>
<evidence type="ECO:0000256" key="5">
    <source>
        <dbReference type="ARBA" id="ARBA00022846"/>
    </source>
</evidence>
<reference evidence="11" key="1">
    <citation type="journal article" date="2010" name="Nature">
        <title>The Amphimedon queenslandica genome and the evolution of animal complexity.</title>
        <authorList>
            <person name="Srivastava M."/>
            <person name="Simakov O."/>
            <person name="Chapman J."/>
            <person name="Fahey B."/>
            <person name="Gauthier M.E."/>
            <person name="Mitros T."/>
            <person name="Richards G.S."/>
            <person name="Conaco C."/>
            <person name="Dacre M."/>
            <person name="Hellsten U."/>
            <person name="Larroux C."/>
            <person name="Putnam N.H."/>
            <person name="Stanke M."/>
            <person name="Adamska M."/>
            <person name="Darling A."/>
            <person name="Degnan S.M."/>
            <person name="Oakley T.H."/>
            <person name="Plachetzki D.C."/>
            <person name="Zhai Y."/>
            <person name="Adamski M."/>
            <person name="Calcino A."/>
            <person name="Cummins S.F."/>
            <person name="Goodstein D.M."/>
            <person name="Harris C."/>
            <person name="Jackson D.J."/>
            <person name="Leys S.P."/>
            <person name="Shu S."/>
            <person name="Woodcroft B.J."/>
            <person name="Vervoort M."/>
            <person name="Kosik K.S."/>
            <person name="Manning G."/>
            <person name="Degnan B.M."/>
            <person name="Rokhsar D.S."/>
        </authorList>
    </citation>
    <scope>NUCLEOTIDE SEQUENCE [LARGE SCALE GENOMIC DNA]</scope>
</reference>
<feature type="region of interest" description="Disordered" evidence="9">
    <location>
        <begin position="416"/>
        <end position="498"/>
    </location>
</feature>
<feature type="compositionally biased region" description="Gly residues" evidence="9">
    <location>
        <begin position="438"/>
        <end position="452"/>
    </location>
</feature>
<dbReference type="EnsemblMetazoa" id="XM_020001436.1">
    <property type="protein sequence ID" value="XP_019856995.1"/>
    <property type="gene ID" value="LOC100636985"/>
</dbReference>
<keyword evidence="7" id="KW-0206">Cytoskeleton</keyword>
<feature type="region of interest" description="Disordered" evidence="9">
    <location>
        <begin position="315"/>
        <end position="345"/>
    </location>
</feature>
<comment type="subcellular location">
    <subcellularLocation>
        <location evidence="1">Cell projection</location>
        <location evidence="1">Cilium</location>
        <location evidence="1">Flagellum</location>
    </subcellularLocation>
    <subcellularLocation>
        <location evidence="2">Cytoplasm</location>
        <location evidence="2">Cytoskeleton</location>
        <location evidence="2">Cilium axoneme</location>
    </subcellularLocation>
</comment>
<evidence type="ECO:0000256" key="7">
    <source>
        <dbReference type="ARBA" id="ARBA00023212"/>
    </source>
</evidence>
<dbReference type="EnsemblMetazoa" id="Aqu2.1.42089_001">
    <property type="protein sequence ID" value="Aqu2.1.42089_001"/>
    <property type="gene ID" value="Aqu2.1.42089"/>
</dbReference>
<organism evidence="10">
    <name type="scientific">Amphimedon queenslandica</name>
    <name type="common">Sponge</name>
    <dbReference type="NCBI Taxonomy" id="400682"/>
    <lineage>
        <taxon>Eukaryota</taxon>
        <taxon>Metazoa</taxon>
        <taxon>Porifera</taxon>
        <taxon>Demospongiae</taxon>
        <taxon>Heteroscleromorpha</taxon>
        <taxon>Haplosclerida</taxon>
        <taxon>Niphatidae</taxon>
        <taxon>Amphimedon</taxon>
    </lineage>
</organism>
<evidence type="ECO:0000256" key="8">
    <source>
        <dbReference type="ARBA" id="ARBA00023273"/>
    </source>
</evidence>
<name>A0A1X7VQC8_AMPQE</name>
<gene>
    <name evidence="10" type="primary">100636985</name>
</gene>
<evidence type="ECO:0000256" key="3">
    <source>
        <dbReference type="ARBA" id="ARBA00022490"/>
    </source>
</evidence>
<keyword evidence="5" id="KW-0282">Flagellum</keyword>
<evidence type="ECO:0000313" key="11">
    <source>
        <dbReference type="Proteomes" id="UP000007879"/>
    </source>
</evidence>
<dbReference type="PANTHER" id="PTHR46613:SF1">
    <property type="entry name" value="RADIAL SPOKE HEAD 10 HOMOLOG B-RELATED"/>
    <property type="match status" value="1"/>
</dbReference>
<accession>A0A1X7VQC8</accession>
<evidence type="ECO:0000256" key="9">
    <source>
        <dbReference type="SAM" id="MobiDB-lite"/>
    </source>
</evidence>
<keyword evidence="11" id="KW-1185">Reference proteome</keyword>
<dbReference type="InterPro" id="IPR003409">
    <property type="entry name" value="MORN"/>
</dbReference>